<proteinExistence type="inferred from homology"/>
<dbReference type="Gene3D" id="3.90.190.10">
    <property type="entry name" value="Protein tyrosine phosphatase superfamily"/>
    <property type="match status" value="1"/>
</dbReference>
<feature type="compositionally biased region" description="Pro residues" evidence="2">
    <location>
        <begin position="184"/>
        <end position="196"/>
    </location>
</feature>
<evidence type="ECO:0000256" key="1">
    <source>
        <dbReference type="ARBA" id="ARBA00010820"/>
    </source>
</evidence>
<evidence type="ECO:0000313" key="4">
    <source>
        <dbReference type="EMBL" id="KAF8644885.1"/>
    </source>
</evidence>
<evidence type="ECO:0000313" key="5">
    <source>
        <dbReference type="Proteomes" id="UP000636709"/>
    </source>
</evidence>
<dbReference type="InterPro" id="IPR007592">
    <property type="entry name" value="GEBP"/>
</dbReference>
<dbReference type="GO" id="GO:0006355">
    <property type="term" value="P:regulation of DNA-templated transcription"/>
    <property type="evidence" value="ECO:0007669"/>
    <property type="project" value="InterPro"/>
</dbReference>
<comment type="caution">
    <text evidence="4">The sequence shown here is derived from an EMBL/GenBank/DDBJ whole genome shotgun (WGS) entry which is preliminary data.</text>
</comment>
<dbReference type="AlphaFoldDB" id="A0A835DWR3"/>
<organism evidence="4 5">
    <name type="scientific">Digitaria exilis</name>
    <dbReference type="NCBI Taxonomy" id="1010633"/>
    <lineage>
        <taxon>Eukaryota</taxon>
        <taxon>Viridiplantae</taxon>
        <taxon>Streptophyta</taxon>
        <taxon>Embryophyta</taxon>
        <taxon>Tracheophyta</taxon>
        <taxon>Spermatophyta</taxon>
        <taxon>Magnoliopsida</taxon>
        <taxon>Liliopsida</taxon>
        <taxon>Poales</taxon>
        <taxon>Poaceae</taxon>
        <taxon>PACMAD clade</taxon>
        <taxon>Panicoideae</taxon>
        <taxon>Panicodae</taxon>
        <taxon>Paniceae</taxon>
        <taxon>Anthephorinae</taxon>
        <taxon>Digitaria</taxon>
    </lineage>
</organism>
<comment type="similarity">
    <text evidence="1">Belongs to the GeBP family.</text>
</comment>
<dbReference type="PANTHER" id="PTHR31662">
    <property type="entry name" value="BNAANNG10740D PROTEIN-RELATED"/>
    <property type="match status" value="1"/>
</dbReference>
<dbReference type="InterPro" id="IPR004861">
    <property type="entry name" value="Siw14-like"/>
</dbReference>
<dbReference type="Proteomes" id="UP000636709">
    <property type="component" value="Unassembled WGS sequence"/>
</dbReference>
<protein>
    <recommendedName>
        <fullName evidence="3">Glabrous enhancer-binding protein-like DBD domain-containing protein</fullName>
    </recommendedName>
</protein>
<name>A0A835DWR3_9POAL</name>
<sequence length="428" mass="48396">MDREDSDPTTVAGHRPHASTPALSPASLEASAKGPVSYSWYLHSQIPALIHCKRGKHWTGCVVGCRRKLPKWCMSSVFDEYLYFAAAAARSTDQRFMELFDTSSLMHLTATQSGLLFPIQQPVWRRKSRSRRRRLLTRPLPPLPRTRLCCCLRGHESEGSEEEEDEEGEEEEEEEEEEEVDHVSPPPATKNPSPPPPKRKESETSGDEEEEETGDDEEEEMDDEAPQPKPAPIQEAEGKGVKPSSGKDKKAGAPFQRTWSTDDEVRILEALAAYRREHGALPQVDALATALAGSLDNSSCSLKVLEGTLKRRYTVAYNKGELPSKDHNRRLYDLSKSVWGHVAAVANGGAPREFVEMCELYPYLAEEVKALQRSHQGLFKREFTMMDEDKARSLDTKIKKQRMHQLRLHNRRHDLTKEVTNTLIELVD</sequence>
<dbReference type="InterPro" id="IPR053932">
    <property type="entry name" value="GeBP-like_DBD"/>
</dbReference>
<dbReference type="Pfam" id="PF04504">
    <property type="entry name" value="GeBP-like_DBD"/>
    <property type="match status" value="1"/>
</dbReference>
<dbReference type="Pfam" id="PF03162">
    <property type="entry name" value="Y_phosphatase2"/>
    <property type="match status" value="1"/>
</dbReference>
<dbReference type="SUPFAM" id="SSF52799">
    <property type="entry name" value="(Phosphotyrosine protein) phosphatases II"/>
    <property type="match status" value="1"/>
</dbReference>
<feature type="domain" description="Glabrous enhancer-binding protein-like DBD" evidence="3">
    <location>
        <begin position="255"/>
        <end position="340"/>
    </location>
</feature>
<dbReference type="PANTHER" id="PTHR31662:SF13">
    <property type="entry name" value="OS09G0287600 PROTEIN"/>
    <property type="match status" value="1"/>
</dbReference>
<dbReference type="EMBL" id="JACEFO010003043">
    <property type="protein sequence ID" value="KAF8644885.1"/>
    <property type="molecule type" value="Genomic_DNA"/>
</dbReference>
<feature type="compositionally biased region" description="Acidic residues" evidence="2">
    <location>
        <begin position="159"/>
        <end position="180"/>
    </location>
</feature>
<feature type="compositionally biased region" description="Acidic residues" evidence="2">
    <location>
        <begin position="204"/>
        <end position="225"/>
    </location>
</feature>
<feature type="region of interest" description="Disordered" evidence="2">
    <location>
        <begin position="154"/>
        <end position="257"/>
    </location>
</feature>
<accession>A0A835DWR3</accession>
<gene>
    <name evidence="4" type="ORF">HU200_066292</name>
</gene>
<reference evidence="4" key="1">
    <citation type="submission" date="2020-07" db="EMBL/GenBank/DDBJ databases">
        <title>Genome sequence and genetic diversity analysis of an under-domesticated orphan crop, white fonio (Digitaria exilis).</title>
        <authorList>
            <person name="Bennetzen J.L."/>
            <person name="Chen S."/>
            <person name="Ma X."/>
            <person name="Wang X."/>
            <person name="Yssel A.E.J."/>
            <person name="Chaluvadi S.R."/>
            <person name="Johnson M."/>
            <person name="Gangashetty P."/>
            <person name="Hamidou F."/>
            <person name="Sanogo M.D."/>
            <person name="Zwaenepoel A."/>
            <person name="Wallace J."/>
            <person name="Van De Peer Y."/>
            <person name="Van Deynze A."/>
        </authorList>
    </citation>
    <scope>NUCLEOTIDE SEQUENCE</scope>
    <source>
        <tissue evidence="4">Leaves</tissue>
    </source>
</reference>
<evidence type="ECO:0000259" key="3">
    <source>
        <dbReference type="Pfam" id="PF04504"/>
    </source>
</evidence>
<keyword evidence="5" id="KW-1185">Reference proteome</keyword>
<dbReference type="OrthoDB" id="679858at2759"/>
<feature type="region of interest" description="Disordered" evidence="2">
    <location>
        <begin position="1"/>
        <end position="26"/>
    </location>
</feature>
<dbReference type="GO" id="GO:0005634">
    <property type="term" value="C:nucleus"/>
    <property type="evidence" value="ECO:0007669"/>
    <property type="project" value="TreeGrafter"/>
</dbReference>
<feature type="compositionally biased region" description="Basic and acidic residues" evidence="2">
    <location>
        <begin position="236"/>
        <end position="251"/>
    </location>
</feature>
<dbReference type="InterPro" id="IPR029021">
    <property type="entry name" value="Prot-tyrosine_phosphatase-like"/>
</dbReference>
<evidence type="ECO:0000256" key="2">
    <source>
        <dbReference type="SAM" id="MobiDB-lite"/>
    </source>
</evidence>